<feature type="transmembrane region" description="Helical" evidence="6">
    <location>
        <begin position="445"/>
        <end position="464"/>
    </location>
</feature>
<dbReference type="PANTHER" id="PTHR42718:SF9">
    <property type="entry name" value="MAJOR FACILITATOR SUPERFAMILY MULTIDRUG TRANSPORTER MFSC"/>
    <property type="match status" value="1"/>
</dbReference>
<feature type="transmembrane region" description="Helical" evidence="6">
    <location>
        <begin position="338"/>
        <end position="358"/>
    </location>
</feature>
<dbReference type="KEGG" id="dwd:DSCW_37540"/>
<dbReference type="GO" id="GO:0016020">
    <property type="term" value="C:membrane"/>
    <property type="evidence" value="ECO:0007669"/>
    <property type="project" value="UniProtKB-SubCell"/>
</dbReference>
<organism evidence="8 9">
    <name type="scientific">Desulfosarcina widdelii</name>
    <dbReference type="NCBI Taxonomy" id="947919"/>
    <lineage>
        <taxon>Bacteria</taxon>
        <taxon>Pseudomonadati</taxon>
        <taxon>Thermodesulfobacteriota</taxon>
        <taxon>Desulfobacteria</taxon>
        <taxon>Desulfobacterales</taxon>
        <taxon>Desulfosarcinaceae</taxon>
        <taxon>Desulfosarcina</taxon>
    </lineage>
</organism>
<dbReference type="Gene3D" id="1.20.1720.10">
    <property type="entry name" value="Multidrug resistance protein D"/>
    <property type="match status" value="1"/>
</dbReference>
<sequence>MTFDPKSPTEPEPENQAALERSALFVATLTSFMGPFMISSVNVALPTIQDHLQMNAVQLSWVATSYLLAMSVALIPAGKLADIHGRKKVFSTGLIVYTLGATAAAFVHTSAWFLFLRVIQGLGAALFVTTGMAILTSIFPPQKRGRAIGIYVAAVYVGLSVGPFAGGFLTQHFGWRSIFLAMFPLGLGSVAVTFVFLKGEWADAHSRRFDFSGCLIYAGAIFCLVYGATILPSTAGWVLIPTGLSGLILFFRHQLRSSHPVFDVSLFVENRTFAFSSLAALLNYSATFAVTFMMSLYLQYIKGMTPQSAGMVLMAQPVIMAVFSPLAGRLSDRIQPRLLATGGMAITALGMAVFTQLHTRTSINGIVGNLVLLGFGFAIFSSPNMSAIMGAVAKKDYGIASGAVATMRLLGQMVSMAVATMVLSLMIGQQAIAPENYSRFLVSSRVIFSVSVFLCSVGIFFSMFRGRLRQG</sequence>
<dbReference type="RefSeq" id="WP_231715490.1">
    <property type="nucleotide sequence ID" value="NZ_AP021875.1"/>
</dbReference>
<dbReference type="CDD" id="cd17321">
    <property type="entry name" value="MFS_MMR_MDR_like"/>
    <property type="match status" value="1"/>
</dbReference>
<keyword evidence="2" id="KW-0813">Transport</keyword>
<dbReference type="AlphaFoldDB" id="A0A5K7ZJU3"/>
<name>A0A5K7ZJU3_9BACT</name>
<evidence type="ECO:0000313" key="9">
    <source>
        <dbReference type="Proteomes" id="UP000427769"/>
    </source>
</evidence>
<evidence type="ECO:0000256" key="3">
    <source>
        <dbReference type="ARBA" id="ARBA00022692"/>
    </source>
</evidence>
<keyword evidence="5 6" id="KW-0472">Membrane</keyword>
<feature type="transmembrane region" description="Helical" evidence="6">
    <location>
        <begin position="309"/>
        <end position="326"/>
    </location>
</feature>
<feature type="transmembrane region" description="Helical" evidence="6">
    <location>
        <begin position="175"/>
        <end position="197"/>
    </location>
</feature>
<evidence type="ECO:0000259" key="7">
    <source>
        <dbReference type="PROSITE" id="PS50850"/>
    </source>
</evidence>
<gene>
    <name evidence="8" type="ORF">DSCW_37540</name>
</gene>
<dbReference type="InterPro" id="IPR011701">
    <property type="entry name" value="MFS"/>
</dbReference>
<dbReference type="SUPFAM" id="SSF103473">
    <property type="entry name" value="MFS general substrate transporter"/>
    <property type="match status" value="1"/>
</dbReference>
<feature type="transmembrane region" description="Helical" evidence="6">
    <location>
        <begin position="114"/>
        <end position="136"/>
    </location>
</feature>
<feature type="transmembrane region" description="Helical" evidence="6">
    <location>
        <begin position="234"/>
        <end position="251"/>
    </location>
</feature>
<dbReference type="Proteomes" id="UP000427769">
    <property type="component" value="Chromosome"/>
</dbReference>
<evidence type="ECO:0000256" key="1">
    <source>
        <dbReference type="ARBA" id="ARBA00004141"/>
    </source>
</evidence>
<feature type="transmembrane region" description="Helical" evidence="6">
    <location>
        <begin position="272"/>
        <end position="297"/>
    </location>
</feature>
<reference evidence="8 9" key="1">
    <citation type="submission" date="2019-11" db="EMBL/GenBank/DDBJ databases">
        <title>Comparative genomics of hydrocarbon-degrading Desulfosarcina strains.</title>
        <authorList>
            <person name="Watanabe M."/>
            <person name="Kojima H."/>
            <person name="Fukui M."/>
        </authorList>
    </citation>
    <scope>NUCLEOTIDE SEQUENCE [LARGE SCALE GENOMIC DNA]</scope>
    <source>
        <strain evidence="8 9">PP31</strain>
    </source>
</reference>
<dbReference type="PANTHER" id="PTHR42718">
    <property type="entry name" value="MAJOR FACILITATOR SUPERFAMILY MULTIDRUG TRANSPORTER MFSC"/>
    <property type="match status" value="1"/>
</dbReference>
<feature type="transmembrane region" description="Helical" evidence="6">
    <location>
        <begin position="57"/>
        <end position="77"/>
    </location>
</feature>
<dbReference type="PRINTS" id="PR01036">
    <property type="entry name" value="TCRTETB"/>
</dbReference>
<dbReference type="PROSITE" id="PS50850">
    <property type="entry name" value="MFS"/>
    <property type="match status" value="1"/>
</dbReference>
<dbReference type="GO" id="GO:0022857">
    <property type="term" value="F:transmembrane transporter activity"/>
    <property type="evidence" value="ECO:0007669"/>
    <property type="project" value="InterPro"/>
</dbReference>
<evidence type="ECO:0000313" key="8">
    <source>
        <dbReference type="EMBL" id="BBO76337.1"/>
    </source>
</evidence>
<evidence type="ECO:0000256" key="2">
    <source>
        <dbReference type="ARBA" id="ARBA00022448"/>
    </source>
</evidence>
<dbReference type="EMBL" id="AP021875">
    <property type="protein sequence ID" value="BBO76337.1"/>
    <property type="molecule type" value="Genomic_DNA"/>
</dbReference>
<dbReference type="FunFam" id="1.20.1250.20:FF:000503">
    <property type="entry name" value="Drug resistance transporter, EmrB/QacA subfamily"/>
    <property type="match status" value="1"/>
</dbReference>
<evidence type="ECO:0000256" key="6">
    <source>
        <dbReference type="SAM" id="Phobius"/>
    </source>
</evidence>
<keyword evidence="9" id="KW-1185">Reference proteome</keyword>
<dbReference type="InterPro" id="IPR020846">
    <property type="entry name" value="MFS_dom"/>
</dbReference>
<comment type="subcellular location">
    <subcellularLocation>
        <location evidence="1">Membrane</location>
        <topology evidence="1">Multi-pass membrane protein</topology>
    </subcellularLocation>
</comment>
<keyword evidence="3 6" id="KW-0812">Transmembrane</keyword>
<feature type="transmembrane region" description="Helical" evidence="6">
    <location>
        <begin position="89"/>
        <end position="108"/>
    </location>
</feature>
<dbReference type="InterPro" id="IPR036259">
    <property type="entry name" value="MFS_trans_sf"/>
</dbReference>
<feature type="domain" description="Major facilitator superfamily (MFS) profile" evidence="7">
    <location>
        <begin position="23"/>
        <end position="470"/>
    </location>
</feature>
<feature type="transmembrane region" description="Helical" evidence="6">
    <location>
        <begin position="370"/>
        <end position="392"/>
    </location>
</feature>
<dbReference type="Gene3D" id="1.20.1250.20">
    <property type="entry name" value="MFS general substrate transporter like domains"/>
    <property type="match status" value="1"/>
</dbReference>
<keyword evidence="4 6" id="KW-1133">Transmembrane helix</keyword>
<protein>
    <submittedName>
        <fullName evidence="8">MFS transporter</fullName>
    </submittedName>
</protein>
<dbReference type="Pfam" id="PF07690">
    <property type="entry name" value="MFS_1"/>
    <property type="match status" value="1"/>
</dbReference>
<feature type="transmembrane region" description="Helical" evidence="6">
    <location>
        <begin position="23"/>
        <end position="45"/>
    </location>
</feature>
<accession>A0A5K7ZJU3</accession>
<feature type="transmembrane region" description="Helical" evidence="6">
    <location>
        <begin position="209"/>
        <end position="228"/>
    </location>
</feature>
<feature type="transmembrane region" description="Helical" evidence="6">
    <location>
        <begin position="413"/>
        <end position="433"/>
    </location>
</feature>
<evidence type="ECO:0000256" key="5">
    <source>
        <dbReference type="ARBA" id="ARBA00023136"/>
    </source>
</evidence>
<evidence type="ECO:0000256" key="4">
    <source>
        <dbReference type="ARBA" id="ARBA00022989"/>
    </source>
</evidence>
<proteinExistence type="predicted"/>
<feature type="transmembrane region" description="Helical" evidence="6">
    <location>
        <begin position="148"/>
        <end position="169"/>
    </location>
</feature>